<keyword evidence="3" id="KW-1185">Reference proteome</keyword>
<feature type="compositionally biased region" description="Low complexity" evidence="1">
    <location>
        <begin position="367"/>
        <end position="378"/>
    </location>
</feature>
<dbReference type="Pfam" id="PF09729">
    <property type="entry name" value="Gti1_Pac2"/>
    <property type="match status" value="1"/>
</dbReference>
<dbReference type="AlphaFoldDB" id="A0A0F8BQL6"/>
<comment type="caution">
    <text evidence="2">The sequence shown here is derived from an EMBL/GenBank/DDBJ whole genome shotgun (WGS) entry which is preliminary data.</text>
</comment>
<reference evidence="2 3" key="1">
    <citation type="submission" date="2015-04" db="EMBL/GenBank/DDBJ databases">
        <title>Genome sequence of Ceratocystis platani, a major pathogen of plane trees.</title>
        <authorList>
            <person name="Belbahri L."/>
        </authorList>
    </citation>
    <scope>NUCLEOTIDE SEQUENCE [LARGE SCALE GENOMIC DNA]</scope>
    <source>
        <strain evidence="2 3">CFO</strain>
    </source>
</reference>
<accession>A0A0F8BQL6</accession>
<feature type="compositionally biased region" description="Pro residues" evidence="1">
    <location>
        <begin position="307"/>
        <end position="324"/>
    </location>
</feature>
<feature type="compositionally biased region" description="Low complexity" evidence="1">
    <location>
        <begin position="437"/>
        <end position="467"/>
    </location>
</feature>
<sequence length="526" mass="57126">MPNRMETYYGLVRTPADAIKLFEACRVGILPRVQRRLSEKERQAIRPGSVFVWDEREAGMRRWTDGKSWSASRVSGSFLTYREMEGKRSSGFGAPLSAPRRNAGRTPDSGRGSDEDQDNNEPEGYRYKPDGLMKQSFSITAQNGQHLHLISYYTRPGSHNLMMPTTDPSLRQIVPPKGMYPDTTWCESGSPAVMNKAPIAVQSYMQHLHGGHVAHGRQMPPHMSPYQSQPPQYPPQHPYGAYPPSPVATPPYNSVPYSAAPPYYSAPPHAPHMVPPPPHHGGPPPSSSRPHMHAQPPMNGHHMPPQSQYPPTSPQYSSHPPPSTPVSATSQHGSSLYPQGPPPVPTTMSPFKSSGEPVRTSSHEYSPHMSQAQPQPQHHSQHPHHEPAPIDPRMHNGPARNPHGPLPPITTVANGKPPMQAPVLTVSPVSGNAVPTGANSASGAPPSISGSPSYRSLSHSPPRSASSDNKSNLTALLHHDDSPVQQQQQQQQTTTLPSIKTSSIGPASGAEQDARAIGLLNKKFRV</sequence>
<protein>
    <submittedName>
        <fullName evidence="2">cAMP-independent regulatory protein pac2</fullName>
    </submittedName>
</protein>
<evidence type="ECO:0000256" key="1">
    <source>
        <dbReference type="SAM" id="MobiDB-lite"/>
    </source>
</evidence>
<organism evidence="2 3">
    <name type="scientific">Ceratocystis fimbriata f. sp. platani</name>
    <dbReference type="NCBI Taxonomy" id="88771"/>
    <lineage>
        <taxon>Eukaryota</taxon>
        <taxon>Fungi</taxon>
        <taxon>Dikarya</taxon>
        <taxon>Ascomycota</taxon>
        <taxon>Pezizomycotina</taxon>
        <taxon>Sordariomycetes</taxon>
        <taxon>Hypocreomycetidae</taxon>
        <taxon>Microascales</taxon>
        <taxon>Ceratocystidaceae</taxon>
        <taxon>Ceratocystis</taxon>
    </lineage>
</organism>
<feature type="compositionally biased region" description="Pro residues" evidence="1">
    <location>
        <begin position="270"/>
        <end position="287"/>
    </location>
</feature>
<feature type="compositionally biased region" description="Low complexity" evidence="1">
    <location>
        <begin position="218"/>
        <end position="230"/>
    </location>
</feature>
<proteinExistence type="predicted"/>
<feature type="compositionally biased region" description="Polar residues" evidence="1">
    <location>
        <begin position="326"/>
        <end position="337"/>
    </location>
</feature>
<dbReference type="EMBL" id="LBBL01000136">
    <property type="protein sequence ID" value="KKF94838.1"/>
    <property type="molecule type" value="Genomic_DNA"/>
</dbReference>
<feature type="compositionally biased region" description="Pro residues" evidence="1">
    <location>
        <begin position="231"/>
        <end position="245"/>
    </location>
</feature>
<feature type="region of interest" description="Disordered" evidence="1">
    <location>
        <begin position="89"/>
        <end position="130"/>
    </location>
</feature>
<feature type="compositionally biased region" description="Low complexity" evidence="1">
    <location>
        <begin position="485"/>
        <end position="495"/>
    </location>
</feature>
<feature type="compositionally biased region" description="Polar residues" evidence="1">
    <location>
        <begin position="496"/>
        <end position="505"/>
    </location>
</feature>
<dbReference type="InterPro" id="IPR018608">
    <property type="entry name" value="Gti1/Pac2"/>
</dbReference>
<feature type="region of interest" description="Disordered" evidence="1">
    <location>
        <begin position="212"/>
        <end position="245"/>
    </location>
</feature>
<evidence type="ECO:0000313" key="3">
    <source>
        <dbReference type="Proteomes" id="UP000034841"/>
    </source>
</evidence>
<dbReference type="PANTHER" id="PTHR28027:SF1">
    <property type="entry name" value="CAMP INDEPENDENT REGULATORY PROTEIN (AFU_ORTHOLOGUE AFUA_3G09640)"/>
    <property type="match status" value="1"/>
</dbReference>
<gene>
    <name evidence="2" type="primary">pac2</name>
    <name evidence="2" type="ORF">CFO_g2827</name>
</gene>
<feature type="compositionally biased region" description="Basic and acidic residues" evidence="1">
    <location>
        <begin position="383"/>
        <end position="394"/>
    </location>
</feature>
<dbReference type="GO" id="GO:0003677">
    <property type="term" value="F:DNA binding"/>
    <property type="evidence" value="ECO:0007669"/>
    <property type="project" value="TreeGrafter"/>
</dbReference>
<feature type="region of interest" description="Disordered" evidence="1">
    <location>
        <begin position="270"/>
        <end position="526"/>
    </location>
</feature>
<name>A0A0F8BQL6_CERFI</name>
<dbReference type="PANTHER" id="PTHR28027">
    <property type="entry name" value="TRANSCRIPTIONAL REGULATOR MIT1"/>
    <property type="match status" value="1"/>
</dbReference>
<evidence type="ECO:0000313" key="2">
    <source>
        <dbReference type="EMBL" id="KKF94838.1"/>
    </source>
</evidence>
<dbReference type="Proteomes" id="UP000034841">
    <property type="component" value="Unassembled WGS sequence"/>
</dbReference>
<dbReference type="OrthoDB" id="5572844at2759"/>